<sequence length="329" mass="36467">MIIHPLATENPMTDLAATPDRLPSPDLIEVEQEAVEIAAQARSANTIRAYKADWVHFAYWCNVNTLQALPALPRTIALYVTAHKDQYSMATLNRRLSSIAAAHRMADHPFDTRCREIALVMDGLRRTKTVRQRQVTALTTPLLKRALDNTSETVADQRDRALILVGMAGALRRSELVALEISDLTFSPEGMRLVIKRSKGDQFGEGQAIAIGRTNTNLCPVANLEAYLERAGISEGRVFRAIDRHDNFGARMTDQSVALIVKKWTSRAGLDGDYSGHSLRAGFATQAAKSGVEERKIASTTRHRNMDVLRRYIREGELFANAVTTDLGL</sequence>
<dbReference type="EMBL" id="VOSK01000564">
    <property type="protein sequence ID" value="MPR31165.1"/>
    <property type="molecule type" value="Genomic_DNA"/>
</dbReference>
<dbReference type="PANTHER" id="PTHR34605">
    <property type="entry name" value="PHAGE_INTEGRASE DOMAIN-CONTAINING PROTEIN"/>
    <property type="match status" value="1"/>
</dbReference>
<dbReference type="Pfam" id="PF02899">
    <property type="entry name" value="Phage_int_SAM_1"/>
    <property type="match status" value="1"/>
</dbReference>
<dbReference type="Pfam" id="PF00589">
    <property type="entry name" value="Phage_integrase"/>
    <property type="match status" value="1"/>
</dbReference>
<dbReference type="PROSITE" id="PS51900">
    <property type="entry name" value="CB"/>
    <property type="match status" value="1"/>
</dbReference>
<keyword evidence="8" id="KW-1185">Reference proteome</keyword>
<dbReference type="GO" id="GO:0006310">
    <property type="term" value="P:DNA recombination"/>
    <property type="evidence" value="ECO:0007669"/>
    <property type="project" value="UniProtKB-KW"/>
</dbReference>
<dbReference type="Proteomes" id="UP000403266">
    <property type="component" value="Unassembled WGS sequence"/>
</dbReference>
<dbReference type="GO" id="GO:0003677">
    <property type="term" value="F:DNA binding"/>
    <property type="evidence" value="ECO:0007669"/>
    <property type="project" value="UniProtKB-UniRule"/>
</dbReference>
<dbReference type="SUPFAM" id="SSF47823">
    <property type="entry name" value="lambda integrase-like, N-terminal domain"/>
    <property type="match status" value="1"/>
</dbReference>
<dbReference type="PROSITE" id="PS51898">
    <property type="entry name" value="TYR_RECOMBINASE"/>
    <property type="match status" value="1"/>
</dbReference>
<comment type="caution">
    <text evidence="7">The sequence shown here is derived from an EMBL/GenBank/DDBJ whole genome shotgun (WGS) entry which is preliminary data.</text>
</comment>
<dbReference type="Gene3D" id="1.10.150.130">
    <property type="match status" value="1"/>
</dbReference>
<organism evidence="7 8">
    <name type="scientific">Microvirga tunisiensis</name>
    <dbReference type="NCBI Taxonomy" id="2108360"/>
    <lineage>
        <taxon>Bacteria</taxon>
        <taxon>Pseudomonadati</taxon>
        <taxon>Pseudomonadota</taxon>
        <taxon>Alphaproteobacteria</taxon>
        <taxon>Hyphomicrobiales</taxon>
        <taxon>Methylobacteriaceae</taxon>
        <taxon>Microvirga</taxon>
    </lineage>
</organism>
<dbReference type="AlphaFoldDB" id="A0A5N7MVZ8"/>
<dbReference type="InterPro" id="IPR004107">
    <property type="entry name" value="Integrase_SAM-like_N"/>
</dbReference>
<dbReference type="OrthoDB" id="5513193at2"/>
<evidence type="ECO:0000259" key="6">
    <source>
        <dbReference type="PROSITE" id="PS51900"/>
    </source>
</evidence>
<accession>A0A5N7MVZ8</accession>
<dbReference type="InterPro" id="IPR044068">
    <property type="entry name" value="CB"/>
</dbReference>
<feature type="domain" description="Tyr recombinase" evidence="5">
    <location>
        <begin position="130"/>
        <end position="325"/>
    </location>
</feature>
<evidence type="ECO:0000259" key="5">
    <source>
        <dbReference type="PROSITE" id="PS51898"/>
    </source>
</evidence>
<name>A0A5N7MVZ8_9HYPH</name>
<dbReference type="InterPro" id="IPR013762">
    <property type="entry name" value="Integrase-like_cat_sf"/>
</dbReference>
<evidence type="ECO:0000313" key="8">
    <source>
        <dbReference type="Proteomes" id="UP000403266"/>
    </source>
</evidence>
<dbReference type="InterPro" id="IPR011010">
    <property type="entry name" value="DNA_brk_join_enz"/>
</dbReference>
<dbReference type="InterPro" id="IPR010998">
    <property type="entry name" value="Integrase_recombinase_N"/>
</dbReference>
<evidence type="ECO:0000256" key="1">
    <source>
        <dbReference type="ARBA" id="ARBA00022908"/>
    </source>
</evidence>
<gene>
    <name evidence="7" type="ORF">FS320_41285</name>
</gene>
<reference evidence="7 8" key="1">
    <citation type="journal article" date="2019" name="Syst. Appl. Microbiol.">
        <title>Microvirga tunisiensis sp. nov., a root nodule symbiotic bacterium isolated from Lupinus micranthus and L. luteus grown in Northern Tunisia.</title>
        <authorList>
            <person name="Msaddak A."/>
            <person name="Rejili M."/>
            <person name="Duran D."/>
            <person name="Mars M."/>
            <person name="Palacios J.M."/>
            <person name="Ruiz-Argueso T."/>
            <person name="Rey L."/>
            <person name="Imperial J."/>
        </authorList>
    </citation>
    <scope>NUCLEOTIDE SEQUENCE [LARGE SCALE GENOMIC DNA]</scope>
    <source>
        <strain evidence="7 8">Lmie10</strain>
    </source>
</reference>
<dbReference type="PANTHER" id="PTHR34605:SF3">
    <property type="entry name" value="P CELL-TYPE AGGLUTINATION PROTEIN MAP4-LIKE-RELATED"/>
    <property type="match status" value="1"/>
</dbReference>
<protein>
    <submittedName>
        <fullName evidence="7">Site-specific integrase</fullName>
    </submittedName>
</protein>
<evidence type="ECO:0000256" key="4">
    <source>
        <dbReference type="PROSITE-ProRule" id="PRU01248"/>
    </source>
</evidence>
<dbReference type="InterPro" id="IPR052925">
    <property type="entry name" value="Phage_Integrase-like_Recomb"/>
</dbReference>
<dbReference type="Gene3D" id="1.10.443.10">
    <property type="entry name" value="Intergrase catalytic core"/>
    <property type="match status" value="1"/>
</dbReference>
<feature type="domain" description="Core-binding (CB)" evidence="6">
    <location>
        <begin position="22"/>
        <end position="107"/>
    </location>
</feature>
<evidence type="ECO:0000256" key="2">
    <source>
        <dbReference type="ARBA" id="ARBA00023125"/>
    </source>
</evidence>
<evidence type="ECO:0000256" key="3">
    <source>
        <dbReference type="ARBA" id="ARBA00023172"/>
    </source>
</evidence>
<keyword evidence="2 4" id="KW-0238">DNA-binding</keyword>
<dbReference type="GO" id="GO:0015074">
    <property type="term" value="P:DNA integration"/>
    <property type="evidence" value="ECO:0007669"/>
    <property type="project" value="UniProtKB-KW"/>
</dbReference>
<proteinExistence type="predicted"/>
<evidence type="ECO:0000313" key="7">
    <source>
        <dbReference type="EMBL" id="MPR31165.1"/>
    </source>
</evidence>
<dbReference type="CDD" id="cd00799">
    <property type="entry name" value="INT_Cre_C"/>
    <property type="match status" value="1"/>
</dbReference>
<dbReference type="InterPro" id="IPR002104">
    <property type="entry name" value="Integrase_catalytic"/>
</dbReference>
<dbReference type="SUPFAM" id="SSF56349">
    <property type="entry name" value="DNA breaking-rejoining enzymes"/>
    <property type="match status" value="1"/>
</dbReference>
<keyword evidence="3" id="KW-0233">DNA recombination</keyword>
<keyword evidence="1" id="KW-0229">DNA integration</keyword>